<keyword evidence="11" id="KW-0539">Nucleus</keyword>
<dbReference type="GO" id="GO:0003887">
    <property type="term" value="F:DNA-directed DNA polymerase activity"/>
    <property type="evidence" value="ECO:0007669"/>
    <property type="project" value="UniProtKB-KW"/>
</dbReference>
<dbReference type="Pfam" id="PF08996">
    <property type="entry name" value="zf-DNA_Pol"/>
    <property type="match status" value="1"/>
</dbReference>
<organism evidence="18 19">
    <name type="scientific">Mesorhabditis belari</name>
    <dbReference type="NCBI Taxonomy" id="2138241"/>
    <lineage>
        <taxon>Eukaryota</taxon>
        <taxon>Metazoa</taxon>
        <taxon>Ecdysozoa</taxon>
        <taxon>Nematoda</taxon>
        <taxon>Chromadorea</taxon>
        <taxon>Rhabditida</taxon>
        <taxon>Rhabditina</taxon>
        <taxon>Rhabditomorpha</taxon>
        <taxon>Rhabditoidea</taxon>
        <taxon>Rhabditidae</taxon>
        <taxon>Mesorhabditinae</taxon>
        <taxon>Mesorhabditis</taxon>
    </lineage>
</organism>
<dbReference type="SMART" id="SM00486">
    <property type="entry name" value="POLBc"/>
    <property type="match status" value="1"/>
</dbReference>
<feature type="compositionally biased region" description="Basic and acidic residues" evidence="13">
    <location>
        <begin position="15"/>
        <end position="25"/>
    </location>
</feature>
<reference evidence="19" key="1">
    <citation type="submission" date="2024-02" db="UniProtKB">
        <authorList>
            <consortium name="WormBaseParasite"/>
        </authorList>
    </citation>
    <scope>IDENTIFICATION</scope>
</reference>
<feature type="region of interest" description="Disordered" evidence="13">
    <location>
        <begin position="152"/>
        <end position="179"/>
    </location>
</feature>
<keyword evidence="18" id="KW-1185">Reference proteome</keyword>
<dbReference type="Pfam" id="PF00136">
    <property type="entry name" value="DNA_pol_B"/>
    <property type="match status" value="1"/>
</dbReference>
<dbReference type="PRINTS" id="PR00106">
    <property type="entry name" value="DNAPOLB"/>
</dbReference>
<dbReference type="GO" id="GO:0006272">
    <property type="term" value="P:leading strand elongation"/>
    <property type="evidence" value="ECO:0007669"/>
    <property type="project" value="TreeGrafter"/>
</dbReference>
<dbReference type="Gene3D" id="1.10.287.690">
    <property type="entry name" value="Helix hairpin bin"/>
    <property type="match status" value="1"/>
</dbReference>
<dbReference type="GO" id="GO:0003682">
    <property type="term" value="F:chromatin binding"/>
    <property type="evidence" value="ECO:0007669"/>
    <property type="project" value="TreeGrafter"/>
</dbReference>
<dbReference type="Gene3D" id="3.30.420.10">
    <property type="entry name" value="Ribonuclease H-like superfamily/Ribonuclease H"/>
    <property type="match status" value="2"/>
</dbReference>
<dbReference type="InterPro" id="IPR036397">
    <property type="entry name" value="RNaseH_sf"/>
</dbReference>
<dbReference type="NCBIfam" id="TIGR00592">
    <property type="entry name" value="pol2"/>
    <property type="match status" value="1"/>
</dbReference>
<sequence length="1778" mass="201773">MDENDGITRRSSRRSAVDNKHSKKLETLKAIQEARRSGTSIRKHLDGSEVNDVYYTVDENEYEELLKNRQQDNFVEDDDGNGYVDHGVDFFEESDEEEEKVQAKKKAKKEKTKKGGITSFFTGLTNTNKPKIDESKVTLDVDHDLMDVLADFSEDEPVEERPFVSRNQFKRGRESSPPLAPKLVATRNVQLSNTLVRQSSLDSPQVKKSFALEPPMKKTCPESIPDSLPMDDGGFDDSDDYPGPSFDDQEPTPALQEVATQKNTENQKDMMEWPVEEETEAPEEPIEVNVGEEKFYQALEDKDAQGNVTQTPIIRFYWIDAFEDANKRPGTVYLFGKVEVASEHFESCCIVVENIYRKIYFIPRDTKMWNGVLTEIPVAKMDVYNEVKDLLKDKFDIINFKCAKESKKRLMNCENDGMPGEKMDVLEVHYSSSYAKIPVDTNGETFRFVANTTATAMERLLIETEMKGPGWMNIAQFVPATARISHCKYEFTVDMERMKNIVYLKDQPQQTPPLRMLALTVYTTLNNNRDNEISMISCRITNKCNINSTNVNPEQMQRLCFFAPPPGVAAPMDIRKRLVAEKLDSFVHQATNEKHLLNMFLSKLKALDVDLIIGHDAVSKVGKLIERLERLKIPNWHMMGRIRRSIPLKVGSSKTAQWEMTAGRLVLDIKNSAMELVRCKSYDLEDLAENLLKYRMRAVYPNEIPSFFANSDQLLKLIGIACREPTLAVRLANSLNALPLAFQITNVVGGVASRTLMGGRSERNEFHLLHAFYKNDMIPPDKFQSHFKHKGVVTEKIKVKTEIKEEPMDPESEINDTHLETEQEAKKKAQYSGGLVLDPKKGLYDTLILLLDFNSLYPSIIQEFNICFSTVNYVDKDGNDLPPLPSSSYSEGILPLELRGLVERRRQVKGLIKTAKTDLERQQFDIRQMALKLTANSMYGCLGFQQSRFYAKPLAALVTAKGREILMHTKELVEKIGYSVIYGDTDSIMINTNTMDLQLAKKLGLDIKKQVNQCHKLLELDLDGVFKRMLLLKKKKYAALVINLDDEKTKKEMKGLDIVRRDWSDLARHEGTRIVDLILDPKLSREELVAEIHDSLRSLRTKIDNSEVPIHDFEILKQLTRDPKIYGDAKALPHVTVARRLNSTGKFQLKQGDVVKYVICEDGTSNSATQRAYHLSELDAEGSNLKIDVHYYLANQLHPVISRLCEPIEEADAASIADALGLDPAQFKNRSVQRDGEWLNFSEESYDGCEAFKFVCSHCNAENVVDKIFKTVNGSVRLSVDSCSKCERPLASAVTEIKNSFEIQLDEFDDKMAKSPLKCDICDTESVSPASVSPDGTALCENPDCFDGVARKVYGEAQLYRQQKYFEMLVDVKRAQERLKNKEKDQPPPSPMCDTLTEMLRTLLGDRNVSQKRRVKMKEGMRIVYYCNVQRSSGCRYEMSVIVPNDKDAKVSIDDINEHSCDSTSSRRRRPKPTVTDLDKPLIKRNLDTGLSFLPTTDLSLAFLSSQLCASAQPVSPSTSVTSETKPGALVNINTLNPLPGSSDGLALFLNQMSEQSKLLNCSTPSPSDSGHPWQCVECEVVDFSRVSDRDFTHMFHARCTYSHFTYASPLRGSTLEEVTKAVSTMIYLYNPPERLRFDPILKTLGLELEINRDFPTIIIDFHTDPKAQRQNHTTLRQLVLGWLFEHGIRDGWADRLTRIKMEHNNELDRELDCTPAEKFFRRDARSQSADDTNTFTGLEPTTHDAFSECGTEDATDEHVSPEPELFQKVKLEIPTSN</sequence>
<dbReference type="GO" id="GO:0008270">
    <property type="term" value="F:zinc ion binding"/>
    <property type="evidence" value="ECO:0007669"/>
    <property type="project" value="UniProtKB-KW"/>
</dbReference>
<dbReference type="InterPro" id="IPR006134">
    <property type="entry name" value="DNA-dir_DNA_pol_B_multi_dom"/>
</dbReference>
<dbReference type="Gene3D" id="1.10.3200.20">
    <property type="entry name" value="DNA Polymerase alpha, zinc finger"/>
    <property type="match status" value="1"/>
</dbReference>
<evidence type="ECO:0000259" key="17">
    <source>
        <dbReference type="Pfam" id="PF12254"/>
    </source>
</evidence>
<feature type="domain" description="Zinc finger DNA-directed DNA polymerase family B alpha" evidence="16">
    <location>
        <begin position="1243"/>
        <end position="1402"/>
    </location>
</feature>
<dbReference type="EC" id="2.7.7.7" evidence="12"/>
<dbReference type="GO" id="GO:0005658">
    <property type="term" value="C:alpha DNA polymerase:primase complex"/>
    <property type="evidence" value="ECO:0007669"/>
    <property type="project" value="TreeGrafter"/>
</dbReference>
<dbReference type="InterPro" id="IPR006172">
    <property type="entry name" value="DNA-dir_DNA_pol_B"/>
</dbReference>
<keyword evidence="10 12" id="KW-0238">DNA-binding</keyword>
<dbReference type="GO" id="GO:0006273">
    <property type="term" value="P:lagging strand elongation"/>
    <property type="evidence" value="ECO:0007669"/>
    <property type="project" value="TreeGrafter"/>
</dbReference>
<evidence type="ECO:0000256" key="1">
    <source>
        <dbReference type="ARBA" id="ARBA00004123"/>
    </source>
</evidence>
<evidence type="ECO:0000256" key="8">
    <source>
        <dbReference type="ARBA" id="ARBA00022833"/>
    </source>
</evidence>
<accession>A0AAF3FE59</accession>
<dbReference type="Proteomes" id="UP000887575">
    <property type="component" value="Unassembled WGS sequence"/>
</dbReference>
<dbReference type="InterPro" id="IPR015088">
    <property type="entry name" value="Znf_DNA-dir_DNA_pol_B_alpha"/>
</dbReference>
<proteinExistence type="inferred from homology"/>
<keyword evidence="8" id="KW-0862">Zinc</keyword>
<feature type="domain" description="DNA polymerase alpha catalytic subunit N-terminal" evidence="17">
    <location>
        <begin position="28"/>
        <end position="91"/>
    </location>
</feature>
<evidence type="ECO:0000256" key="12">
    <source>
        <dbReference type="RuleBase" id="RU000442"/>
    </source>
</evidence>
<dbReference type="Gene3D" id="2.40.50.730">
    <property type="match status" value="1"/>
</dbReference>
<dbReference type="PANTHER" id="PTHR45861:SF1">
    <property type="entry name" value="DNA POLYMERASE ALPHA CATALYTIC SUBUNIT"/>
    <property type="match status" value="1"/>
</dbReference>
<dbReference type="GO" id="GO:1902975">
    <property type="term" value="P:mitotic DNA replication initiation"/>
    <property type="evidence" value="ECO:0007669"/>
    <property type="project" value="InterPro"/>
</dbReference>
<feature type="domain" description="DNA-directed DNA polymerase family B exonuclease" evidence="15">
    <location>
        <begin position="455"/>
        <end position="685"/>
    </location>
</feature>
<evidence type="ECO:0000256" key="4">
    <source>
        <dbReference type="ARBA" id="ARBA00022695"/>
    </source>
</evidence>
<dbReference type="InterPro" id="IPR038256">
    <property type="entry name" value="Pol_alpha_znc_sf"/>
</dbReference>
<keyword evidence="6" id="KW-0479">Metal-binding</keyword>
<dbReference type="Gene3D" id="3.90.1600.10">
    <property type="entry name" value="Palm domain of DNA polymerase"/>
    <property type="match status" value="1"/>
</dbReference>
<dbReference type="PROSITE" id="PS00116">
    <property type="entry name" value="DNA_POLYMERASE_B"/>
    <property type="match status" value="1"/>
</dbReference>
<dbReference type="CDD" id="cd05776">
    <property type="entry name" value="DNA_polB_alpha_exo"/>
    <property type="match status" value="1"/>
</dbReference>
<evidence type="ECO:0000256" key="6">
    <source>
        <dbReference type="ARBA" id="ARBA00022723"/>
    </source>
</evidence>
<dbReference type="InterPro" id="IPR006133">
    <property type="entry name" value="DNA-dir_DNA_pol_B_exonuc"/>
</dbReference>
<dbReference type="InterPro" id="IPR042087">
    <property type="entry name" value="DNA_pol_B_thumb"/>
</dbReference>
<dbReference type="SUPFAM" id="SSF53098">
    <property type="entry name" value="Ribonuclease H-like"/>
    <property type="match status" value="1"/>
</dbReference>
<dbReference type="CDD" id="cd05532">
    <property type="entry name" value="POLBc_alpha"/>
    <property type="match status" value="1"/>
</dbReference>
<evidence type="ECO:0000256" key="11">
    <source>
        <dbReference type="ARBA" id="ARBA00023242"/>
    </source>
</evidence>
<dbReference type="InterPro" id="IPR012337">
    <property type="entry name" value="RNaseH-like_sf"/>
</dbReference>
<evidence type="ECO:0000256" key="13">
    <source>
        <dbReference type="SAM" id="MobiDB-lite"/>
    </source>
</evidence>
<dbReference type="PANTHER" id="PTHR45861">
    <property type="entry name" value="DNA POLYMERASE ALPHA CATALYTIC SUBUNIT"/>
    <property type="match status" value="1"/>
</dbReference>
<evidence type="ECO:0000256" key="2">
    <source>
        <dbReference type="ARBA" id="ARBA00005755"/>
    </source>
</evidence>
<feature type="compositionally biased region" description="Basic and acidic residues" evidence="13">
    <location>
        <begin position="1757"/>
        <end position="1772"/>
    </location>
</feature>
<dbReference type="InterPro" id="IPR023211">
    <property type="entry name" value="DNA_pol_palm_dom_sf"/>
</dbReference>
<dbReference type="WBParaSite" id="MBELARI_LOCUS5161">
    <property type="protein sequence ID" value="MBELARI_LOCUS5161"/>
    <property type="gene ID" value="MBELARI_LOCUS5161"/>
</dbReference>
<comment type="catalytic activity">
    <reaction evidence="12">
        <text>DNA(n) + a 2'-deoxyribonucleoside 5'-triphosphate = DNA(n+1) + diphosphate</text>
        <dbReference type="Rhea" id="RHEA:22508"/>
        <dbReference type="Rhea" id="RHEA-COMP:17339"/>
        <dbReference type="Rhea" id="RHEA-COMP:17340"/>
        <dbReference type="ChEBI" id="CHEBI:33019"/>
        <dbReference type="ChEBI" id="CHEBI:61560"/>
        <dbReference type="ChEBI" id="CHEBI:173112"/>
        <dbReference type="EC" id="2.7.7.7"/>
    </reaction>
</comment>
<keyword evidence="4 12" id="KW-0548">Nucleotidyltransferase</keyword>
<comment type="subcellular location">
    <subcellularLocation>
        <location evidence="1">Nucleus</location>
    </subcellularLocation>
</comment>
<evidence type="ECO:0000256" key="9">
    <source>
        <dbReference type="ARBA" id="ARBA00022932"/>
    </source>
</evidence>
<feature type="region of interest" description="Disordered" evidence="13">
    <location>
        <begin position="197"/>
        <end position="252"/>
    </location>
</feature>
<keyword evidence="5 12" id="KW-0235">DNA replication</keyword>
<keyword evidence="9 12" id="KW-0239">DNA-directed DNA polymerase</keyword>
<evidence type="ECO:0000256" key="5">
    <source>
        <dbReference type="ARBA" id="ARBA00022705"/>
    </source>
</evidence>
<evidence type="ECO:0000313" key="19">
    <source>
        <dbReference type="WBParaSite" id="MBELARI_LOCUS5161"/>
    </source>
</evidence>
<dbReference type="InterPro" id="IPR043502">
    <property type="entry name" value="DNA/RNA_pol_sf"/>
</dbReference>
<dbReference type="Gene3D" id="3.30.70.2820">
    <property type="match status" value="1"/>
</dbReference>
<feature type="region of interest" description="Disordered" evidence="13">
    <location>
        <begin position="1"/>
        <end position="25"/>
    </location>
</feature>
<keyword evidence="3 12" id="KW-0808">Transferase</keyword>
<feature type="domain" description="DNA-directed DNA polymerase family B multifunctional" evidence="14">
    <location>
        <begin position="753"/>
        <end position="1208"/>
    </location>
</feature>
<dbReference type="InterPro" id="IPR045846">
    <property type="entry name" value="POLBc_alpha"/>
</dbReference>
<evidence type="ECO:0000259" key="14">
    <source>
        <dbReference type="Pfam" id="PF00136"/>
    </source>
</evidence>
<evidence type="ECO:0000256" key="3">
    <source>
        <dbReference type="ARBA" id="ARBA00022679"/>
    </source>
</evidence>
<dbReference type="GO" id="GO:0003688">
    <property type="term" value="F:DNA replication origin binding"/>
    <property type="evidence" value="ECO:0007669"/>
    <property type="project" value="TreeGrafter"/>
</dbReference>
<feature type="compositionally biased region" description="Polar residues" evidence="13">
    <location>
        <begin position="1727"/>
        <end position="1737"/>
    </location>
</feature>
<evidence type="ECO:0000259" key="15">
    <source>
        <dbReference type="Pfam" id="PF03104"/>
    </source>
</evidence>
<name>A0AAF3FE59_9BILA</name>
<evidence type="ECO:0000313" key="18">
    <source>
        <dbReference type="Proteomes" id="UP000887575"/>
    </source>
</evidence>
<feature type="region of interest" description="Disordered" evidence="13">
    <location>
        <begin position="1724"/>
        <end position="1778"/>
    </location>
</feature>
<keyword evidence="7" id="KW-0863">Zinc-finger</keyword>
<dbReference type="InterPro" id="IPR024647">
    <property type="entry name" value="DNA_pol_a_cat_su_N"/>
</dbReference>
<evidence type="ECO:0000256" key="7">
    <source>
        <dbReference type="ARBA" id="ARBA00022771"/>
    </source>
</evidence>
<dbReference type="Pfam" id="PF12254">
    <property type="entry name" value="DNA_pol_alpha_N"/>
    <property type="match status" value="1"/>
</dbReference>
<evidence type="ECO:0000256" key="10">
    <source>
        <dbReference type="ARBA" id="ARBA00023125"/>
    </source>
</evidence>
<comment type="similarity">
    <text evidence="2 12">Belongs to the DNA polymerase type-B family.</text>
</comment>
<evidence type="ECO:0000259" key="16">
    <source>
        <dbReference type="Pfam" id="PF08996"/>
    </source>
</evidence>
<dbReference type="SUPFAM" id="SSF56672">
    <property type="entry name" value="DNA/RNA polymerases"/>
    <property type="match status" value="1"/>
</dbReference>
<dbReference type="Pfam" id="PF03104">
    <property type="entry name" value="DNA_pol_B_exo1"/>
    <property type="match status" value="1"/>
</dbReference>
<dbReference type="Gene3D" id="1.10.132.60">
    <property type="entry name" value="DNA polymerase family B, C-terminal domain"/>
    <property type="match status" value="1"/>
</dbReference>
<dbReference type="GO" id="GO:0000166">
    <property type="term" value="F:nucleotide binding"/>
    <property type="evidence" value="ECO:0007669"/>
    <property type="project" value="InterPro"/>
</dbReference>
<dbReference type="InterPro" id="IPR017964">
    <property type="entry name" value="DNA-dir_DNA_pol_B_CS"/>
</dbReference>
<dbReference type="GO" id="GO:0003697">
    <property type="term" value="F:single-stranded DNA binding"/>
    <property type="evidence" value="ECO:0007669"/>
    <property type="project" value="TreeGrafter"/>
</dbReference>
<protein>
    <recommendedName>
        <fullName evidence="12">DNA polymerase</fullName>
        <ecNumber evidence="12">2.7.7.7</ecNumber>
    </recommendedName>
</protein>